<keyword evidence="5" id="KW-0092">Biotin</keyword>
<dbReference type="InterPro" id="IPR011764">
    <property type="entry name" value="Biotin_carboxylation_dom"/>
</dbReference>
<evidence type="ECO:0000256" key="7">
    <source>
        <dbReference type="SAM" id="MobiDB-lite"/>
    </source>
</evidence>
<dbReference type="InterPro" id="IPR000089">
    <property type="entry name" value="Biotin_lipoyl"/>
</dbReference>
<evidence type="ECO:0000256" key="5">
    <source>
        <dbReference type="ARBA" id="ARBA00023267"/>
    </source>
</evidence>
<evidence type="ECO:0000256" key="3">
    <source>
        <dbReference type="ARBA" id="ARBA00022741"/>
    </source>
</evidence>
<keyword evidence="3 6" id="KW-0547">Nucleotide-binding</keyword>
<sequence length="1351" mass="142877">MIAITPSEPKKRHSMNVVDAHARAAHPSAAHGAMLGVRVSSFAVPVPRQRRPPSQRSSSTVSSGPSTPALTDAPIPSTRGVHVPGSARAHRLPQTRPRSDAGAPLSQRRDLPKGQRFPRSGSAFKNLPPSRRSTITSTLLIPRRAPTDALDDDMARPDAGLFRVAALPLPFAGQQNEPKELRLFIANRGEIALRILATVSATAFPGHRIVPIVPHTRSESRTAAVLAVSPPQRVLLPQEGPAAFLDGQGLIAAAKGANAHAVIPGYGFLSESADFAQAVIDAGLIWIGPDPAHLRTFGDKLATRQLAAKTGIPIVPAAGEAAPLDLAALQSFAQSLPNRSKVILKAVAGGGGRGMRVIDVEAQSAEEVRDTFESCAREAAAAFGNGALFAELLVDQPRHIEVQVVGDGTGAVAHLWERECTLQRRHQKLVEWAPSPTLRPSSDLRSRLLDAALQLAGAVKYKSVGTFEFLVLPDTDELFFMEANPRIQVEHTVTEQVTGHDIVALQLRIALGESLADVGLGSSAPSLPFPQRFAVQLRINAEQIASTGEVLPSAGALTVFSPPTGRNVRIETAAHAPRTDDATMFTSSPAFDSLLAKLIVTGADFPSTLGSARGALESFSIGGIATNREFLLALLNHADVKANDVHTRFIDLNVAAILASAPAAPEGPSSPHGERRAAKTPSASAVSEPLSASSASASLPVGAEAIIAPLAATVVSVDVKVGDAVRTGQQVAVLSAMKMENLVRASAPGIVEAVLVKAGDSLERGRPILHIKTRSVEDVSGQAEQDAPASGTLTEVVQEEVASIDPGAERAEVSRLRAAKEIIHDGGRSAAVAKRHRQGFLTARENIALLVDKESFVELGDFVVAAQRSEVEMDQLKAATPGDGVLIGWATINEKLLRGEGAQPRFPSPARVALCIGDYMTQAGTQGWFHHLKLDRIFGLVLQNPAPLVLYAEGGGGRPNDFDLMHTKTASLDTPSFTLLSFIKVRGFPTIGVGHQFVFAGNAALYGTCDITIATKGSSIGMGGPAMIEGGGLGKVAANAVGPAEMHAERGHIDILVENEREAAEMAKRVLLFFQGPLPVSLASSRCTTDQRLLRHVLPKSRTRTYDVRRIITTLADDGSFVELGERHRTSLITGFMHIEGQPVAVIASDVSTNMGGAIDVSAALKTTRFLQMLTRTRAAHLLVLCDTPGFAIGPEEEVRGGVRAFSDLFGAYAGFLDGEHGGRIFGIVVRKGYGLAAEAIMGGATHSPLFCAAWPMAEMAGMNIEGAVALGMRKQLAAIEDAGERKELFDSLVAEMYERGKAESMAAKLEVDTVIDPADTRKWLLAGLRSVPARIPTWQSARASGRPAHL</sequence>
<gene>
    <name evidence="12" type="ORF">OC842_005874</name>
</gene>
<dbReference type="InterPro" id="IPR005482">
    <property type="entry name" value="Biotin_COase_C"/>
</dbReference>
<dbReference type="Proteomes" id="UP001176521">
    <property type="component" value="Unassembled WGS sequence"/>
</dbReference>
<dbReference type="InterPro" id="IPR011761">
    <property type="entry name" value="ATP-grasp"/>
</dbReference>
<comment type="cofactor">
    <cofactor evidence="1">
        <name>biotin</name>
        <dbReference type="ChEBI" id="CHEBI:57586"/>
    </cofactor>
</comment>
<evidence type="ECO:0000259" key="11">
    <source>
        <dbReference type="PROSITE" id="PS50989"/>
    </source>
</evidence>
<dbReference type="SUPFAM" id="SSF51246">
    <property type="entry name" value="Rudiment single hybrid motif"/>
    <property type="match status" value="1"/>
</dbReference>
<dbReference type="InterPro" id="IPR011054">
    <property type="entry name" value="Rudment_hybrid_motif"/>
</dbReference>
<protein>
    <recommendedName>
        <fullName evidence="14">Acetyl-CoA carboxylase</fullName>
    </recommendedName>
</protein>
<keyword evidence="13" id="KW-1185">Reference proteome</keyword>
<dbReference type="InterPro" id="IPR034733">
    <property type="entry name" value="AcCoA_carboxyl_beta"/>
</dbReference>
<dbReference type="InterPro" id="IPR029045">
    <property type="entry name" value="ClpP/crotonase-like_dom_sf"/>
</dbReference>
<evidence type="ECO:0000313" key="13">
    <source>
        <dbReference type="Proteomes" id="UP001176521"/>
    </source>
</evidence>
<dbReference type="InterPro" id="IPR011053">
    <property type="entry name" value="Single_hybrid_motif"/>
</dbReference>
<dbReference type="Gene3D" id="2.40.50.100">
    <property type="match status" value="1"/>
</dbReference>
<dbReference type="SMART" id="SM00878">
    <property type="entry name" value="Biotin_carb_C"/>
    <property type="match status" value="1"/>
</dbReference>
<evidence type="ECO:0000259" key="8">
    <source>
        <dbReference type="PROSITE" id="PS50968"/>
    </source>
</evidence>
<evidence type="ECO:0000256" key="6">
    <source>
        <dbReference type="PROSITE-ProRule" id="PRU00409"/>
    </source>
</evidence>
<dbReference type="GO" id="GO:0046872">
    <property type="term" value="F:metal ion binding"/>
    <property type="evidence" value="ECO:0007669"/>
    <property type="project" value="InterPro"/>
</dbReference>
<dbReference type="PROSITE" id="PS50975">
    <property type="entry name" value="ATP_GRASP"/>
    <property type="match status" value="1"/>
</dbReference>
<dbReference type="InterPro" id="IPR050856">
    <property type="entry name" value="Biotin_carboxylase_complex"/>
</dbReference>
<dbReference type="Gene3D" id="3.90.226.10">
    <property type="entry name" value="2-enoyl-CoA Hydratase, Chain A, domain 1"/>
    <property type="match status" value="2"/>
</dbReference>
<proteinExistence type="predicted"/>
<dbReference type="Pfam" id="PF00364">
    <property type="entry name" value="Biotin_lipoyl"/>
    <property type="match status" value="1"/>
</dbReference>
<feature type="compositionally biased region" description="Low complexity" evidence="7">
    <location>
        <begin position="54"/>
        <end position="68"/>
    </location>
</feature>
<organism evidence="12 13">
    <name type="scientific">Tilletia horrida</name>
    <dbReference type="NCBI Taxonomy" id="155126"/>
    <lineage>
        <taxon>Eukaryota</taxon>
        <taxon>Fungi</taxon>
        <taxon>Dikarya</taxon>
        <taxon>Basidiomycota</taxon>
        <taxon>Ustilaginomycotina</taxon>
        <taxon>Exobasidiomycetes</taxon>
        <taxon>Tilletiales</taxon>
        <taxon>Tilletiaceae</taxon>
        <taxon>Tilletia</taxon>
    </lineage>
</organism>
<feature type="domain" description="Lipoyl-binding" evidence="8">
    <location>
        <begin position="694"/>
        <end position="772"/>
    </location>
</feature>
<dbReference type="InterPro" id="IPR011763">
    <property type="entry name" value="COA_CT_C"/>
</dbReference>
<dbReference type="SUPFAM" id="SSF52096">
    <property type="entry name" value="ClpP/crotonase"/>
    <property type="match status" value="2"/>
</dbReference>
<evidence type="ECO:0000256" key="1">
    <source>
        <dbReference type="ARBA" id="ARBA00001953"/>
    </source>
</evidence>
<dbReference type="PROSITE" id="PS50968">
    <property type="entry name" value="BIOTINYL_LIPOYL"/>
    <property type="match status" value="1"/>
</dbReference>
<feature type="domain" description="ATP-grasp" evidence="9">
    <location>
        <begin position="304"/>
        <end position="511"/>
    </location>
</feature>
<dbReference type="CDD" id="cd06850">
    <property type="entry name" value="biotinyl_domain"/>
    <property type="match status" value="1"/>
</dbReference>
<dbReference type="Pfam" id="PF01039">
    <property type="entry name" value="Carboxyl_trans"/>
    <property type="match status" value="1"/>
</dbReference>
<dbReference type="Pfam" id="PF02785">
    <property type="entry name" value="Biotin_carb_C"/>
    <property type="match status" value="1"/>
</dbReference>
<comment type="caution">
    <text evidence="12">The sequence shown here is derived from an EMBL/GenBank/DDBJ whole genome shotgun (WGS) entry which is preliminary data.</text>
</comment>
<evidence type="ECO:0000256" key="4">
    <source>
        <dbReference type="ARBA" id="ARBA00022840"/>
    </source>
</evidence>
<dbReference type="InterPro" id="IPR005481">
    <property type="entry name" value="BC-like_N"/>
</dbReference>
<evidence type="ECO:0000259" key="10">
    <source>
        <dbReference type="PROSITE" id="PS50979"/>
    </source>
</evidence>
<dbReference type="PANTHER" id="PTHR18866">
    <property type="entry name" value="CARBOXYLASE:PYRUVATE/ACETYL-COA/PROPIONYL-COA CARBOXYLASE"/>
    <property type="match status" value="1"/>
</dbReference>
<feature type="region of interest" description="Disordered" evidence="7">
    <location>
        <begin position="662"/>
        <end position="689"/>
    </location>
</feature>
<keyword evidence="4 6" id="KW-0067">ATP-binding</keyword>
<dbReference type="SUPFAM" id="SSF56059">
    <property type="entry name" value="Glutathione synthetase ATP-binding domain-like"/>
    <property type="match status" value="1"/>
</dbReference>
<dbReference type="PROSITE" id="PS50989">
    <property type="entry name" value="COA_CT_CTER"/>
    <property type="match status" value="1"/>
</dbReference>
<dbReference type="PROSITE" id="PS00867">
    <property type="entry name" value="CPSASE_2"/>
    <property type="match status" value="1"/>
</dbReference>
<dbReference type="GO" id="GO:0005524">
    <property type="term" value="F:ATP binding"/>
    <property type="evidence" value="ECO:0007669"/>
    <property type="project" value="UniProtKB-UniRule"/>
</dbReference>
<name>A0AAN6G701_9BASI</name>
<dbReference type="InterPro" id="IPR005479">
    <property type="entry name" value="CPAse_ATP-bd"/>
</dbReference>
<dbReference type="Gene3D" id="3.30.470.20">
    <property type="entry name" value="ATP-grasp fold, B domain"/>
    <property type="match status" value="1"/>
</dbReference>
<dbReference type="SUPFAM" id="SSF51230">
    <property type="entry name" value="Single hybrid motif"/>
    <property type="match status" value="1"/>
</dbReference>
<dbReference type="PANTHER" id="PTHR18866:SF33">
    <property type="entry name" value="METHYLCROTONOYL-COA CARBOXYLASE SUBUNIT ALPHA, MITOCHONDRIAL-RELATED"/>
    <property type="match status" value="1"/>
</dbReference>
<accession>A0AAN6G701</accession>
<evidence type="ECO:0000259" key="9">
    <source>
        <dbReference type="PROSITE" id="PS50975"/>
    </source>
</evidence>
<dbReference type="InterPro" id="IPR001882">
    <property type="entry name" value="Biotin_BS"/>
</dbReference>
<evidence type="ECO:0008006" key="14">
    <source>
        <dbReference type="Google" id="ProtNLM"/>
    </source>
</evidence>
<dbReference type="PROSITE" id="PS50979">
    <property type="entry name" value="BC"/>
    <property type="match status" value="1"/>
</dbReference>
<dbReference type="EMBL" id="JAPDMQ010000457">
    <property type="protein sequence ID" value="KAK0524312.1"/>
    <property type="molecule type" value="Genomic_DNA"/>
</dbReference>
<dbReference type="GO" id="GO:0016874">
    <property type="term" value="F:ligase activity"/>
    <property type="evidence" value="ECO:0007669"/>
    <property type="project" value="UniProtKB-KW"/>
</dbReference>
<evidence type="ECO:0000256" key="2">
    <source>
        <dbReference type="ARBA" id="ARBA00022598"/>
    </source>
</evidence>
<dbReference type="InterPro" id="IPR016185">
    <property type="entry name" value="PreATP-grasp_dom_sf"/>
</dbReference>
<dbReference type="Pfam" id="PF02786">
    <property type="entry name" value="CPSase_L_D2"/>
    <property type="match status" value="1"/>
</dbReference>
<reference evidence="12" key="1">
    <citation type="journal article" date="2023" name="PhytoFront">
        <title>Draft Genome Resources of Seven Strains of Tilletia horrida, Causal Agent of Kernel Smut of Rice.</title>
        <authorList>
            <person name="Khanal S."/>
            <person name="Antony Babu S."/>
            <person name="Zhou X.G."/>
        </authorList>
    </citation>
    <scope>NUCLEOTIDE SEQUENCE</scope>
    <source>
        <strain evidence="12">TX3</strain>
    </source>
</reference>
<feature type="domain" description="CoA carboxyltransferase C-terminal" evidence="11">
    <location>
        <begin position="1086"/>
        <end position="1331"/>
    </location>
</feature>
<feature type="domain" description="Biotin carboxylation" evidence="10">
    <location>
        <begin position="179"/>
        <end position="655"/>
    </location>
</feature>
<dbReference type="Pfam" id="PF00289">
    <property type="entry name" value="Biotin_carb_N"/>
    <property type="match status" value="1"/>
</dbReference>
<feature type="compositionally biased region" description="Low complexity" evidence="7">
    <location>
        <begin position="662"/>
        <end position="671"/>
    </location>
</feature>
<evidence type="ECO:0000313" key="12">
    <source>
        <dbReference type="EMBL" id="KAK0524312.1"/>
    </source>
</evidence>
<dbReference type="PROSITE" id="PS00188">
    <property type="entry name" value="BIOTIN"/>
    <property type="match status" value="1"/>
</dbReference>
<keyword evidence="2" id="KW-0436">Ligase</keyword>
<feature type="region of interest" description="Disordered" evidence="7">
    <location>
        <begin position="46"/>
        <end position="140"/>
    </location>
</feature>
<dbReference type="SUPFAM" id="SSF52440">
    <property type="entry name" value="PreATP-grasp domain"/>
    <property type="match status" value="1"/>
</dbReference>